<dbReference type="EMBL" id="CP059491">
    <property type="protein sequence ID" value="QMT03999.1"/>
    <property type="molecule type" value="Genomic_DNA"/>
</dbReference>
<evidence type="ECO:0008006" key="3">
    <source>
        <dbReference type="Google" id="ProtNLM"/>
    </source>
</evidence>
<accession>A0A7D7LZY1</accession>
<evidence type="ECO:0000313" key="2">
    <source>
        <dbReference type="Proteomes" id="UP000515663"/>
    </source>
</evidence>
<organism evidence="1 2">
    <name type="scientific">Gordonia jinghuaiqii</name>
    <dbReference type="NCBI Taxonomy" id="2758710"/>
    <lineage>
        <taxon>Bacteria</taxon>
        <taxon>Bacillati</taxon>
        <taxon>Actinomycetota</taxon>
        <taxon>Actinomycetes</taxon>
        <taxon>Mycobacteriales</taxon>
        <taxon>Gordoniaceae</taxon>
        <taxon>Gordonia</taxon>
    </lineage>
</organism>
<proteinExistence type="predicted"/>
<sequence>MTRRAAGGRLSIATVALVVALVAVAVLWRDSSAGESLQRNRDELRERAGTIVAEVFSVDSAHWRADRARARDLVAGEFVQTYGTQLDRPPEPGTLAVAWRPEIVSIVETDAAEGRALLRVAVTVRGETAPEVTVSRSILARFIRSDDTWLLAAADVIG</sequence>
<reference evidence="2" key="1">
    <citation type="submission" date="2020-07" db="EMBL/GenBank/DDBJ databases">
        <title>novel species isolated from the respiratory tract of Marmot.</title>
        <authorList>
            <person name="Zhang G."/>
        </authorList>
    </citation>
    <scope>NUCLEOTIDE SEQUENCE [LARGE SCALE GENOMIC DNA]</scope>
    <source>
        <strain evidence="2">686</strain>
    </source>
</reference>
<dbReference type="KEGG" id="gji:H1R19_17980"/>
<name>A0A7D7LZY1_9ACTN</name>
<evidence type="ECO:0000313" key="1">
    <source>
        <dbReference type="EMBL" id="QMT03999.1"/>
    </source>
</evidence>
<protein>
    <recommendedName>
        <fullName evidence="3">Mce-associated membrane protein</fullName>
    </recommendedName>
</protein>
<keyword evidence="2" id="KW-1185">Reference proteome</keyword>
<gene>
    <name evidence="1" type="ORF">H1R19_17980</name>
</gene>
<dbReference type="AlphaFoldDB" id="A0A7D7LZY1"/>
<dbReference type="Proteomes" id="UP000515663">
    <property type="component" value="Chromosome"/>
</dbReference>